<reference evidence="2" key="1">
    <citation type="submission" date="2023-10" db="EMBL/GenBank/DDBJ databases">
        <authorList>
            <person name="Chen Y."/>
            <person name="Shah S."/>
            <person name="Dougan E. K."/>
            <person name="Thang M."/>
            <person name="Chan C."/>
        </authorList>
    </citation>
    <scope>NUCLEOTIDE SEQUENCE [LARGE SCALE GENOMIC DNA]</scope>
</reference>
<dbReference type="Gene3D" id="3.90.228.10">
    <property type="match status" value="1"/>
</dbReference>
<feature type="compositionally biased region" description="Low complexity" evidence="1">
    <location>
        <begin position="156"/>
        <end position="177"/>
    </location>
</feature>
<protein>
    <recommendedName>
        <fullName evidence="4">Poly [ADP-ribose] polymerase</fullName>
    </recommendedName>
</protein>
<feature type="region of interest" description="Disordered" evidence="1">
    <location>
        <begin position="25"/>
        <end position="59"/>
    </location>
</feature>
<keyword evidence="3" id="KW-1185">Reference proteome</keyword>
<organism evidence="2 3">
    <name type="scientific">Prorocentrum cordatum</name>
    <dbReference type="NCBI Taxonomy" id="2364126"/>
    <lineage>
        <taxon>Eukaryota</taxon>
        <taxon>Sar</taxon>
        <taxon>Alveolata</taxon>
        <taxon>Dinophyceae</taxon>
        <taxon>Prorocentrales</taxon>
        <taxon>Prorocentraceae</taxon>
        <taxon>Prorocentrum</taxon>
    </lineage>
</organism>
<feature type="region of interest" description="Disordered" evidence="1">
    <location>
        <begin position="144"/>
        <end position="192"/>
    </location>
</feature>
<evidence type="ECO:0008006" key="4">
    <source>
        <dbReference type="Google" id="ProtNLM"/>
    </source>
</evidence>
<dbReference type="SUPFAM" id="SSF56399">
    <property type="entry name" value="ADP-ribosylation"/>
    <property type="match status" value="1"/>
</dbReference>
<accession>A0ABN9VYX7</accession>
<gene>
    <name evidence="2" type="ORF">PCOR1329_LOCUS62480</name>
</gene>
<dbReference type="Proteomes" id="UP001189429">
    <property type="component" value="Unassembled WGS sequence"/>
</dbReference>
<evidence type="ECO:0000313" key="3">
    <source>
        <dbReference type="Proteomes" id="UP001189429"/>
    </source>
</evidence>
<proteinExistence type="predicted"/>
<evidence type="ECO:0000256" key="1">
    <source>
        <dbReference type="SAM" id="MobiDB-lite"/>
    </source>
</evidence>
<evidence type="ECO:0000313" key="2">
    <source>
        <dbReference type="EMBL" id="CAK0878864.1"/>
    </source>
</evidence>
<dbReference type="EMBL" id="CAUYUJ010017893">
    <property type="protein sequence ID" value="CAK0878864.1"/>
    <property type="molecule type" value="Genomic_DNA"/>
</dbReference>
<comment type="caution">
    <text evidence="2">The sequence shown here is derived from an EMBL/GenBank/DDBJ whole genome shotgun (WGS) entry which is preliminary data.</text>
</comment>
<sequence length="192" mass="20777">MVESLACPRCTRHVEGRACALCQESRVPPGDGSREGCHAERPEIPAERDHPKDEYAGPCGGPDDAEADLLVVLLCRVVGGRVHYTDQDTPDPHFLSKSVVHGSYDSVLGDREKLKGTFREFIVYNNDQAYPEYIVMYRRRYIDPAPDPKKAPPTPVTTTSTISSATIAASHRATTSTPRSLASAGGGAKVAI</sequence>
<feature type="compositionally biased region" description="Basic and acidic residues" evidence="1">
    <location>
        <begin position="32"/>
        <end position="55"/>
    </location>
</feature>
<name>A0ABN9VYX7_9DINO</name>